<name>A0AAD7HF60_9AGAR</name>
<feature type="region of interest" description="Disordered" evidence="1">
    <location>
        <begin position="103"/>
        <end position="208"/>
    </location>
</feature>
<reference evidence="2" key="1">
    <citation type="submission" date="2023-03" db="EMBL/GenBank/DDBJ databases">
        <title>Massive genome expansion in bonnet fungi (Mycena s.s.) driven by repeated elements and novel gene families across ecological guilds.</title>
        <authorList>
            <consortium name="Lawrence Berkeley National Laboratory"/>
            <person name="Harder C.B."/>
            <person name="Miyauchi S."/>
            <person name="Viragh M."/>
            <person name="Kuo A."/>
            <person name="Thoen E."/>
            <person name="Andreopoulos B."/>
            <person name="Lu D."/>
            <person name="Skrede I."/>
            <person name="Drula E."/>
            <person name="Henrissat B."/>
            <person name="Morin E."/>
            <person name="Kohler A."/>
            <person name="Barry K."/>
            <person name="LaButti K."/>
            <person name="Morin E."/>
            <person name="Salamov A."/>
            <person name="Lipzen A."/>
            <person name="Mereny Z."/>
            <person name="Hegedus B."/>
            <person name="Baldrian P."/>
            <person name="Stursova M."/>
            <person name="Weitz H."/>
            <person name="Taylor A."/>
            <person name="Grigoriev I.V."/>
            <person name="Nagy L.G."/>
            <person name="Martin F."/>
            <person name="Kauserud H."/>
        </authorList>
    </citation>
    <scope>NUCLEOTIDE SEQUENCE</scope>
    <source>
        <strain evidence="2">CBHHK182m</strain>
    </source>
</reference>
<dbReference type="EMBL" id="JARKIB010000260">
    <property type="protein sequence ID" value="KAJ7718793.1"/>
    <property type="molecule type" value="Genomic_DNA"/>
</dbReference>
<feature type="compositionally biased region" description="Polar residues" evidence="1">
    <location>
        <begin position="61"/>
        <end position="71"/>
    </location>
</feature>
<comment type="caution">
    <text evidence="2">The sequence shown here is derived from an EMBL/GenBank/DDBJ whole genome shotgun (WGS) entry which is preliminary data.</text>
</comment>
<protein>
    <submittedName>
        <fullName evidence="2">Uncharacterized protein</fullName>
    </submittedName>
</protein>
<keyword evidence="3" id="KW-1185">Reference proteome</keyword>
<accession>A0AAD7HF60</accession>
<feature type="region of interest" description="Disordered" evidence="1">
    <location>
        <begin position="1"/>
        <end position="84"/>
    </location>
</feature>
<feature type="compositionally biased region" description="Basic residues" evidence="1">
    <location>
        <begin position="21"/>
        <end position="33"/>
    </location>
</feature>
<dbReference type="Proteomes" id="UP001215598">
    <property type="component" value="Unassembled WGS sequence"/>
</dbReference>
<proteinExistence type="predicted"/>
<organism evidence="2 3">
    <name type="scientific">Mycena metata</name>
    <dbReference type="NCBI Taxonomy" id="1033252"/>
    <lineage>
        <taxon>Eukaryota</taxon>
        <taxon>Fungi</taxon>
        <taxon>Dikarya</taxon>
        <taxon>Basidiomycota</taxon>
        <taxon>Agaricomycotina</taxon>
        <taxon>Agaricomycetes</taxon>
        <taxon>Agaricomycetidae</taxon>
        <taxon>Agaricales</taxon>
        <taxon>Marasmiineae</taxon>
        <taxon>Mycenaceae</taxon>
        <taxon>Mycena</taxon>
    </lineage>
</organism>
<gene>
    <name evidence="2" type="ORF">B0H16DRAFT_1475318</name>
</gene>
<evidence type="ECO:0000313" key="3">
    <source>
        <dbReference type="Proteomes" id="UP001215598"/>
    </source>
</evidence>
<evidence type="ECO:0000256" key="1">
    <source>
        <dbReference type="SAM" id="MobiDB-lite"/>
    </source>
</evidence>
<evidence type="ECO:0000313" key="2">
    <source>
        <dbReference type="EMBL" id="KAJ7718793.1"/>
    </source>
</evidence>
<dbReference type="AlphaFoldDB" id="A0AAD7HF60"/>
<feature type="compositionally biased region" description="Basic and acidic residues" evidence="1">
    <location>
        <begin position="140"/>
        <end position="153"/>
    </location>
</feature>
<sequence>MRKIHIGAERQTQAADDAPRSHKRHSGRAKPTRARANDTTGGDARVSYVGGGRRDKAKLYSVTSTKSQGIRQVTPRARPQRKFKSAPIARRIWLTRAATIMNDPPESLSTRVHGDREPRRPNSASTPQLAASHKPQFATRAEDTRGGVGERCKVGGGTRDNPEIAIVWRTRSPTAHPSTPRETKNQIRPRTAKTAAGGSAPCTPHRRP</sequence>